<dbReference type="InterPro" id="IPR010979">
    <property type="entry name" value="Ribosomal_uS13-like_H2TH"/>
</dbReference>
<keyword evidence="2" id="KW-0687">Ribonucleoprotein</keyword>
<name>A0A1H1GTZ5_9ACTN</name>
<dbReference type="AlphaFoldDB" id="A0A1H1GTZ5"/>
<dbReference type="EMBL" id="FNKK01000002">
    <property type="protein sequence ID" value="SDR16665.1"/>
    <property type="molecule type" value="Genomic_DNA"/>
</dbReference>
<dbReference type="STRING" id="35622.SAMN04489764_3822"/>
<dbReference type="PROSITE" id="PS50159">
    <property type="entry name" value="RIBOSOMAL_S13_2"/>
    <property type="match status" value="1"/>
</dbReference>
<dbReference type="Pfam" id="PF22525">
    <property type="entry name" value="H2TH_5"/>
    <property type="match status" value="1"/>
</dbReference>
<protein>
    <submittedName>
        <fullName evidence="2">Ribosomal protein S13/S18</fullName>
    </submittedName>
</protein>
<evidence type="ECO:0000313" key="2">
    <source>
        <dbReference type="EMBL" id="SDR16665.1"/>
    </source>
</evidence>
<evidence type="ECO:0000259" key="1">
    <source>
        <dbReference type="Pfam" id="PF22525"/>
    </source>
</evidence>
<dbReference type="SUPFAM" id="SSF46946">
    <property type="entry name" value="S13-like H2TH domain"/>
    <property type="match status" value="1"/>
</dbReference>
<sequence>MPLPTLTPEQRRAALEKAAEARAARAALLDKVRSGELSFSDLLERDDEVTKKTKVSQALRAVKGIGPAKANALMEQAGIDPNRRIGGLGAQQRRKLVDALA</sequence>
<keyword evidence="3" id="KW-1185">Reference proteome</keyword>
<reference evidence="2 3" key="1">
    <citation type="submission" date="2016-10" db="EMBL/GenBank/DDBJ databases">
        <authorList>
            <person name="de Groot N.N."/>
        </authorList>
    </citation>
    <scope>NUCLEOTIDE SEQUENCE [LARGE SCALE GENOMIC DNA]</scope>
    <source>
        <strain evidence="2 3">DSM 43794</strain>
    </source>
</reference>
<proteinExistence type="predicted"/>
<dbReference type="OrthoDB" id="3197442at2"/>
<dbReference type="Proteomes" id="UP000217103">
    <property type="component" value="Unassembled WGS sequence"/>
</dbReference>
<dbReference type="GO" id="GO:0003676">
    <property type="term" value="F:nucleic acid binding"/>
    <property type="evidence" value="ECO:0007669"/>
    <property type="project" value="InterPro"/>
</dbReference>
<accession>A0A1H1GTZ5</accession>
<evidence type="ECO:0000313" key="3">
    <source>
        <dbReference type="Proteomes" id="UP000217103"/>
    </source>
</evidence>
<dbReference type="NCBIfam" id="NF041260">
    <property type="entry name" value="actino_IHF"/>
    <property type="match status" value="1"/>
</dbReference>
<dbReference type="RefSeq" id="WP_093260657.1">
    <property type="nucleotide sequence ID" value="NZ_FNKK01000002.1"/>
</dbReference>
<dbReference type="GO" id="GO:0005840">
    <property type="term" value="C:ribosome"/>
    <property type="evidence" value="ECO:0007669"/>
    <property type="project" value="UniProtKB-KW"/>
</dbReference>
<feature type="domain" description="Integration host factor-like helix-two turn-helix" evidence="1">
    <location>
        <begin position="34"/>
        <end position="98"/>
    </location>
</feature>
<organism evidence="2 3">
    <name type="scientific">Thermostaphylospora chromogena</name>
    <dbReference type="NCBI Taxonomy" id="35622"/>
    <lineage>
        <taxon>Bacteria</taxon>
        <taxon>Bacillati</taxon>
        <taxon>Actinomycetota</taxon>
        <taxon>Actinomycetes</taxon>
        <taxon>Streptosporangiales</taxon>
        <taxon>Thermomonosporaceae</taxon>
        <taxon>Thermostaphylospora</taxon>
    </lineage>
</organism>
<dbReference type="Gene3D" id="1.10.8.50">
    <property type="match status" value="1"/>
</dbReference>
<dbReference type="InterPro" id="IPR047806">
    <property type="entry name" value="IHF_actinobact"/>
</dbReference>
<gene>
    <name evidence="2" type="ORF">SAMN04489764_3822</name>
</gene>
<dbReference type="InterPro" id="IPR055201">
    <property type="entry name" value="IHF-like_H2TH"/>
</dbReference>
<keyword evidence="2" id="KW-0689">Ribosomal protein</keyword>